<keyword evidence="1" id="KW-1133">Transmembrane helix</keyword>
<dbReference type="EMBL" id="JBHUDL010000010">
    <property type="protein sequence ID" value="MFD1634628.1"/>
    <property type="molecule type" value="Genomic_DNA"/>
</dbReference>
<organism evidence="2 3">
    <name type="scientific">Haloplanus ruber</name>
    <dbReference type="NCBI Taxonomy" id="869892"/>
    <lineage>
        <taxon>Archaea</taxon>
        <taxon>Methanobacteriati</taxon>
        <taxon>Methanobacteriota</taxon>
        <taxon>Stenosarchaea group</taxon>
        <taxon>Halobacteria</taxon>
        <taxon>Halobacteriales</taxon>
        <taxon>Haloferacaceae</taxon>
        <taxon>Haloplanus</taxon>
    </lineage>
</organism>
<proteinExistence type="predicted"/>
<evidence type="ECO:0000256" key="1">
    <source>
        <dbReference type="SAM" id="Phobius"/>
    </source>
</evidence>
<protein>
    <recommendedName>
        <fullName evidence="4">DUF3784 domain-containing protein</fullName>
    </recommendedName>
</protein>
<comment type="caution">
    <text evidence="2">The sequence shown here is derived from an EMBL/GenBank/DDBJ whole genome shotgun (WGS) entry which is preliminary data.</text>
</comment>
<feature type="transmembrane region" description="Helical" evidence="1">
    <location>
        <begin position="12"/>
        <end position="31"/>
    </location>
</feature>
<reference evidence="2 3" key="1">
    <citation type="journal article" date="2019" name="Int. J. Syst. Evol. Microbiol.">
        <title>The Global Catalogue of Microorganisms (GCM) 10K type strain sequencing project: providing services to taxonomists for standard genome sequencing and annotation.</title>
        <authorList>
            <consortium name="The Broad Institute Genomics Platform"/>
            <consortium name="The Broad Institute Genome Sequencing Center for Infectious Disease"/>
            <person name="Wu L."/>
            <person name="Ma J."/>
        </authorList>
    </citation>
    <scope>NUCLEOTIDE SEQUENCE [LARGE SCALE GENOMIC DNA]</scope>
    <source>
        <strain evidence="2 3">CGMCC 1.10594</strain>
    </source>
</reference>
<evidence type="ECO:0000313" key="3">
    <source>
        <dbReference type="Proteomes" id="UP001597075"/>
    </source>
</evidence>
<sequence>MIDQLPVADLRAIGATLLLLVVLYWTYERLAGEGRDPVIRSSMSSSTGSASMLVSGAKAVMLVSGLAAALLLAPVAGGPVVSDPTLLLATLGALLLVHWFVEKEERET</sequence>
<name>A0ABD6D0R0_9EURY</name>
<keyword evidence="1" id="KW-0812">Transmembrane</keyword>
<feature type="transmembrane region" description="Helical" evidence="1">
    <location>
        <begin position="85"/>
        <end position="101"/>
    </location>
</feature>
<gene>
    <name evidence="2" type="ORF">ACFSBJ_12935</name>
</gene>
<keyword evidence="1" id="KW-0472">Membrane</keyword>
<dbReference type="RefSeq" id="WP_256404869.1">
    <property type="nucleotide sequence ID" value="NZ_CP187151.1"/>
</dbReference>
<dbReference type="Proteomes" id="UP001597075">
    <property type="component" value="Unassembled WGS sequence"/>
</dbReference>
<keyword evidence="3" id="KW-1185">Reference proteome</keyword>
<evidence type="ECO:0008006" key="4">
    <source>
        <dbReference type="Google" id="ProtNLM"/>
    </source>
</evidence>
<dbReference type="AlphaFoldDB" id="A0ABD6D0R0"/>
<feature type="transmembrane region" description="Helical" evidence="1">
    <location>
        <begin position="52"/>
        <end position="73"/>
    </location>
</feature>
<accession>A0ABD6D0R0</accession>
<evidence type="ECO:0000313" key="2">
    <source>
        <dbReference type="EMBL" id="MFD1634628.1"/>
    </source>
</evidence>